<sequence>MSGGPDHHLRCPLQVRRAGQRAWPGLAFITRLRPVTYRFDEARLGTFERTGTLAARSAPDPAATVRTGFLAQEVEATARQLGFRFDGIQVPANARDHYSLGYAQFVVPLVRAVQELSTENEALKARLATAVAKSVTMSTELQTLRAQATATTEAFETRLRRLETAIGGQAQR</sequence>
<dbReference type="InterPro" id="IPR030392">
    <property type="entry name" value="S74_ICA"/>
</dbReference>
<proteinExistence type="predicted"/>
<dbReference type="Proteomes" id="UP000441336">
    <property type="component" value="Unassembled WGS sequence"/>
</dbReference>
<feature type="domain" description="Peptidase S74" evidence="1">
    <location>
        <begin position="1"/>
        <end position="127"/>
    </location>
</feature>
<accession>A0A7K1TCL0</accession>
<reference evidence="2 3" key="1">
    <citation type="submission" date="2019-12" db="EMBL/GenBank/DDBJ databases">
        <title>Hymenobacter sp. HMF4947 Genome sequencing and assembly.</title>
        <authorList>
            <person name="Kang H."/>
            <person name="Cha I."/>
            <person name="Kim H."/>
            <person name="Joh K."/>
        </authorList>
    </citation>
    <scope>NUCLEOTIDE SEQUENCE [LARGE SCALE GENOMIC DNA]</scope>
    <source>
        <strain evidence="2 3">HMF4947</strain>
    </source>
</reference>
<evidence type="ECO:0000313" key="3">
    <source>
        <dbReference type="Proteomes" id="UP000441336"/>
    </source>
</evidence>
<evidence type="ECO:0000259" key="1">
    <source>
        <dbReference type="PROSITE" id="PS51688"/>
    </source>
</evidence>
<gene>
    <name evidence="2" type="ORF">GO988_06970</name>
</gene>
<name>A0A7K1TCL0_9BACT</name>
<protein>
    <recommendedName>
        <fullName evidence="1">Peptidase S74 domain-containing protein</fullName>
    </recommendedName>
</protein>
<comment type="caution">
    <text evidence="2">The sequence shown here is derived from an EMBL/GenBank/DDBJ whole genome shotgun (WGS) entry which is preliminary data.</text>
</comment>
<keyword evidence="3" id="KW-1185">Reference proteome</keyword>
<organism evidence="2 3">
    <name type="scientific">Hymenobacter ginkgonis</name>
    <dbReference type="NCBI Taxonomy" id="2682976"/>
    <lineage>
        <taxon>Bacteria</taxon>
        <taxon>Pseudomonadati</taxon>
        <taxon>Bacteroidota</taxon>
        <taxon>Cytophagia</taxon>
        <taxon>Cytophagales</taxon>
        <taxon>Hymenobacteraceae</taxon>
        <taxon>Hymenobacter</taxon>
    </lineage>
</organism>
<dbReference type="EMBL" id="WQKZ01000002">
    <property type="protein sequence ID" value="MVN76062.1"/>
    <property type="molecule type" value="Genomic_DNA"/>
</dbReference>
<evidence type="ECO:0000313" key="2">
    <source>
        <dbReference type="EMBL" id="MVN76062.1"/>
    </source>
</evidence>
<dbReference type="AlphaFoldDB" id="A0A7K1TCL0"/>
<dbReference type="PROSITE" id="PS51688">
    <property type="entry name" value="ICA"/>
    <property type="match status" value="1"/>
</dbReference>